<keyword evidence="3 4" id="KW-0961">Cell wall biogenesis/degradation</keyword>
<dbReference type="AlphaFoldDB" id="Q1JY74"/>
<dbReference type="InterPro" id="IPR009009">
    <property type="entry name" value="RlpA-like_DPBB"/>
</dbReference>
<dbReference type="CDD" id="cd22268">
    <property type="entry name" value="DPBB_RlpA-like"/>
    <property type="match status" value="1"/>
</dbReference>
<comment type="function">
    <text evidence="4">Lytic transglycosylase with a strong preference for naked glycan strands that lack stem peptides.</text>
</comment>
<dbReference type="Proteomes" id="UP000005695">
    <property type="component" value="Unassembled WGS sequence"/>
</dbReference>
<dbReference type="InterPro" id="IPR007730">
    <property type="entry name" value="SPOR-like_dom"/>
</dbReference>
<dbReference type="InterPro" id="IPR012997">
    <property type="entry name" value="RplA"/>
</dbReference>
<evidence type="ECO:0000259" key="7">
    <source>
        <dbReference type="PROSITE" id="PS51724"/>
    </source>
</evidence>
<feature type="domain" description="SPOR" evidence="7">
    <location>
        <begin position="173"/>
        <end position="252"/>
    </location>
</feature>
<organism evidence="8 9">
    <name type="scientific">Desulfuromonas acetoxidans (strain DSM 684 / 11070)</name>
    <dbReference type="NCBI Taxonomy" id="281689"/>
    <lineage>
        <taxon>Bacteria</taxon>
        <taxon>Pseudomonadati</taxon>
        <taxon>Thermodesulfobacteriota</taxon>
        <taxon>Desulfuromonadia</taxon>
        <taxon>Desulfuromonadales</taxon>
        <taxon>Desulfuromonadaceae</taxon>
        <taxon>Desulfuromonas</taxon>
    </lineage>
</organism>
<dbReference type="Pfam" id="PF03330">
    <property type="entry name" value="DPBB_1"/>
    <property type="match status" value="1"/>
</dbReference>
<comment type="caution">
    <text evidence="8">The sequence shown here is derived from an EMBL/GenBank/DDBJ whole genome shotgun (WGS) entry which is preliminary data.</text>
</comment>
<dbReference type="PANTHER" id="PTHR34183:SF1">
    <property type="entry name" value="ENDOLYTIC PEPTIDOGLYCAN TRANSGLYCOSYLASE RLPA"/>
    <property type="match status" value="1"/>
</dbReference>
<evidence type="ECO:0000256" key="4">
    <source>
        <dbReference type="HAMAP-Rule" id="MF_02071"/>
    </source>
</evidence>
<dbReference type="Gene3D" id="2.40.40.10">
    <property type="entry name" value="RlpA-like domain"/>
    <property type="match status" value="1"/>
</dbReference>
<dbReference type="InterPro" id="IPR036680">
    <property type="entry name" value="SPOR-like_sf"/>
</dbReference>
<dbReference type="SUPFAM" id="SSF110997">
    <property type="entry name" value="Sporulation related repeat"/>
    <property type="match status" value="1"/>
</dbReference>
<protein>
    <recommendedName>
        <fullName evidence="4">Probable endolytic peptidoglycan transglycosylase RlpA</fullName>
        <ecNumber evidence="4">4.2.2.-</ecNumber>
    </recommendedName>
</protein>
<dbReference type="GO" id="GO:0000270">
    <property type="term" value="P:peptidoglycan metabolic process"/>
    <property type="evidence" value="ECO:0007669"/>
    <property type="project" value="UniProtKB-UniRule"/>
</dbReference>
<sequence length="253" mass="27828">MVRRWCFLPFIAFLIALAGCSSSTPQSPAVSPTTGKPLRGWQKPYEVYGVSYTPLLDHQGFSEEGIASWYGKKFHGRKTSNGEIYDMYAMTAAHKTLPLGVFVQVDNLNNGKTVVVRVNDRGPFVAGRIIDLSYTAASRLGVVGPGTAPVRITALGYQQWDNSGQPHYTLPQSVQTGPFTVQVGAFTQQPNATRLAEKLKRQYGHADVQQAWVDGRLFYRVRAGKYDSLEAAQQGREELARQGVGRGFVVAID</sequence>
<keyword evidence="1 6" id="KW-0732">Signal</keyword>
<dbReference type="InterPro" id="IPR036908">
    <property type="entry name" value="RlpA-like_sf"/>
</dbReference>
<evidence type="ECO:0000256" key="3">
    <source>
        <dbReference type="ARBA" id="ARBA00023316"/>
    </source>
</evidence>
<dbReference type="SUPFAM" id="SSF50685">
    <property type="entry name" value="Barwin-like endoglucanases"/>
    <property type="match status" value="1"/>
</dbReference>
<gene>
    <name evidence="4" type="primary">rlpA</name>
    <name evidence="8" type="ORF">Dace_0492</name>
</gene>
<dbReference type="EC" id="4.2.2.-" evidence="4"/>
<comment type="subcellular location">
    <subcellularLocation>
        <location evidence="4">Cell membrane</location>
        <topology evidence="4">Lipid-anchor</topology>
    </subcellularLocation>
</comment>
<dbReference type="GO" id="GO:0005886">
    <property type="term" value="C:plasma membrane"/>
    <property type="evidence" value="ECO:0007669"/>
    <property type="project" value="UniProtKB-SubCell"/>
</dbReference>
<name>Q1JY74_DESA6</name>
<dbReference type="HAMAP" id="MF_02071">
    <property type="entry name" value="RlpA"/>
    <property type="match status" value="1"/>
</dbReference>
<evidence type="ECO:0000256" key="5">
    <source>
        <dbReference type="RuleBase" id="RU003495"/>
    </source>
</evidence>
<feature type="chain" id="PRO_5009992469" description="Probable endolytic peptidoglycan transglycosylase RlpA" evidence="6">
    <location>
        <begin position="19"/>
        <end position="253"/>
    </location>
</feature>
<dbReference type="PROSITE" id="PS51724">
    <property type="entry name" value="SPOR"/>
    <property type="match status" value="1"/>
</dbReference>
<comment type="similarity">
    <text evidence="4 5">Belongs to the RlpA family.</text>
</comment>
<dbReference type="GO" id="GO:0042834">
    <property type="term" value="F:peptidoglycan binding"/>
    <property type="evidence" value="ECO:0007669"/>
    <property type="project" value="InterPro"/>
</dbReference>
<dbReference type="GO" id="GO:0008932">
    <property type="term" value="F:lytic endotransglycosylase activity"/>
    <property type="evidence" value="ECO:0007669"/>
    <property type="project" value="UniProtKB-UniRule"/>
</dbReference>
<evidence type="ECO:0000256" key="2">
    <source>
        <dbReference type="ARBA" id="ARBA00023239"/>
    </source>
</evidence>
<evidence type="ECO:0000313" key="9">
    <source>
        <dbReference type="Proteomes" id="UP000005695"/>
    </source>
</evidence>
<keyword evidence="4 8" id="KW-0449">Lipoprotein</keyword>
<evidence type="ECO:0000256" key="1">
    <source>
        <dbReference type="ARBA" id="ARBA00022729"/>
    </source>
</evidence>
<keyword evidence="9" id="KW-1185">Reference proteome</keyword>
<dbReference type="EMBL" id="AAEW02000013">
    <property type="protein sequence ID" value="EAT15122.1"/>
    <property type="molecule type" value="Genomic_DNA"/>
</dbReference>
<dbReference type="PANTHER" id="PTHR34183">
    <property type="entry name" value="ENDOLYTIC PEPTIDOGLYCAN TRANSGLYCOSYLASE RLPA"/>
    <property type="match status" value="1"/>
</dbReference>
<keyword evidence="2 4" id="KW-0456">Lyase</keyword>
<keyword evidence="4" id="KW-0564">Palmitate</keyword>
<dbReference type="Gene3D" id="3.30.70.1070">
    <property type="entry name" value="Sporulation related repeat"/>
    <property type="match status" value="1"/>
</dbReference>
<reference evidence="8" key="2">
    <citation type="submission" date="2006-05" db="EMBL/GenBank/DDBJ databases">
        <title>Sequencing of the draft genome and assembly of Desulfuromonas acetoxidans DSM 684.</title>
        <authorList>
            <consortium name="US DOE Joint Genome Institute (JGI-PGF)"/>
            <person name="Copeland A."/>
            <person name="Lucas S."/>
            <person name="Lapidus A."/>
            <person name="Barry K."/>
            <person name="Detter J.C."/>
            <person name="Glavina del Rio T."/>
            <person name="Hammon N."/>
            <person name="Israni S."/>
            <person name="Dalin E."/>
            <person name="Tice H."/>
            <person name="Bruce D."/>
            <person name="Pitluck S."/>
            <person name="Richardson P."/>
        </authorList>
    </citation>
    <scope>NUCLEOTIDE SEQUENCE [LARGE SCALE GENOMIC DNA]</scope>
    <source>
        <strain evidence="8">DSM 684</strain>
    </source>
</reference>
<evidence type="ECO:0000313" key="8">
    <source>
        <dbReference type="EMBL" id="EAT15122.1"/>
    </source>
</evidence>
<keyword evidence="4" id="KW-0472">Membrane</keyword>
<dbReference type="GO" id="GO:0071555">
    <property type="term" value="P:cell wall organization"/>
    <property type="evidence" value="ECO:0007669"/>
    <property type="project" value="UniProtKB-KW"/>
</dbReference>
<proteinExistence type="inferred from homology"/>
<accession>Q1JY74</accession>
<reference evidence="8" key="1">
    <citation type="submission" date="2006-05" db="EMBL/GenBank/DDBJ databases">
        <title>Annotation of the draft genome assembly of Desulfuromonas acetoxidans DSM 684.</title>
        <authorList>
            <consortium name="US DOE Joint Genome Institute (JGI-ORNL)"/>
            <person name="Larimer F."/>
            <person name="Land M."/>
            <person name="Hauser L."/>
        </authorList>
    </citation>
    <scope>NUCLEOTIDE SEQUENCE [LARGE SCALE GENOMIC DNA]</scope>
    <source>
        <strain evidence="8">DSM 684</strain>
    </source>
</reference>
<dbReference type="InterPro" id="IPR034718">
    <property type="entry name" value="RlpA"/>
</dbReference>
<dbReference type="NCBIfam" id="TIGR00413">
    <property type="entry name" value="rlpA"/>
    <property type="match status" value="1"/>
</dbReference>
<evidence type="ECO:0000256" key="6">
    <source>
        <dbReference type="SAM" id="SignalP"/>
    </source>
</evidence>
<dbReference type="Pfam" id="PF05036">
    <property type="entry name" value="SPOR"/>
    <property type="match status" value="1"/>
</dbReference>
<dbReference type="PROSITE" id="PS51257">
    <property type="entry name" value="PROKAR_LIPOPROTEIN"/>
    <property type="match status" value="1"/>
</dbReference>
<feature type="signal peptide" evidence="6">
    <location>
        <begin position="1"/>
        <end position="18"/>
    </location>
</feature>
<keyword evidence="4" id="KW-1003">Cell membrane</keyword>